<dbReference type="PANTHER" id="PTHR21660">
    <property type="entry name" value="THIOESTERASE SUPERFAMILY MEMBER-RELATED"/>
    <property type="match status" value="1"/>
</dbReference>
<evidence type="ECO:0000256" key="2">
    <source>
        <dbReference type="ARBA" id="ARBA00022801"/>
    </source>
</evidence>
<dbReference type="SUPFAM" id="SSF54637">
    <property type="entry name" value="Thioesterase/thiol ester dehydrase-isomerase"/>
    <property type="match status" value="1"/>
</dbReference>
<evidence type="ECO:0000313" key="7">
    <source>
        <dbReference type="Proteomes" id="UP001155163"/>
    </source>
</evidence>
<gene>
    <name evidence="4" type="ORF">M1B34_32045</name>
    <name evidence="5" type="ORF">M1B35_31560</name>
</gene>
<evidence type="ECO:0000313" key="5">
    <source>
        <dbReference type="EMBL" id="MCK9818538.1"/>
    </source>
</evidence>
<dbReference type="GO" id="GO:0047617">
    <property type="term" value="F:fatty acyl-CoA hydrolase activity"/>
    <property type="evidence" value="ECO:0007669"/>
    <property type="project" value="InterPro"/>
</dbReference>
<dbReference type="AlphaFoldDB" id="A0A9X1Z1Q0"/>
<dbReference type="Proteomes" id="UP001155059">
    <property type="component" value="Unassembled WGS sequence"/>
</dbReference>
<organism evidence="4 6">
    <name type="scientific">Pseudomonas morbosilactucae</name>
    <dbReference type="NCBI Taxonomy" id="2938197"/>
    <lineage>
        <taxon>Bacteria</taxon>
        <taxon>Pseudomonadati</taxon>
        <taxon>Pseudomonadota</taxon>
        <taxon>Gammaproteobacteria</taxon>
        <taxon>Pseudomonadales</taxon>
        <taxon>Pseudomonadaceae</taxon>
        <taxon>Pseudomonas</taxon>
    </lineage>
</organism>
<dbReference type="PANTHER" id="PTHR21660:SF1">
    <property type="entry name" value="ACYL-COENZYME A THIOESTERASE 13"/>
    <property type="match status" value="1"/>
</dbReference>
<reference evidence="6 7" key="1">
    <citation type="journal article" date="2022" name="Int. J. Syst. Evol. Microbiol.">
        <title>Pseudomonas aegrilactucae sp. nov. and Pseudomonas morbosilactucae sp. nov., pathogens causing bacterial rot of lettuce in Japan.</title>
        <authorList>
            <person name="Sawada H."/>
            <person name="Fujikawa T."/>
            <person name="Satou M."/>
        </authorList>
    </citation>
    <scope>NUCLEOTIDE SEQUENCE [LARGE SCALE GENOMIC DNA]</scope>
    <source>
        <strain evidence="4 6">MAFF 302030</strain>
        <strain evidence="5 7">MAFF 302046</strain>
    </source>
</reference>
<dbReference type="CDD" id="cd03443">
    <property type="entry name" value="PaaI_thioesterase"/>
    <property type="match status" value="1"/>
</dbReference>
<dbReference type="InterPro" id="IPR006683">
    <property type="entry name" value="Thioestr_dom"/>
</dbReference>
<dbReference type="InterPro" id="IPR039298">
    <property type="entry name" value="ACOT13"/>
</dbReference>
<keyword evidence="7" id="KW-1185">Reference proteome</keyword>
<comment type="similarity">
    <text evidence="1">Belongs to the thioesterase PaaI family.</text>
</comment>
<dbReference type="Gene3D" id="3.10.129.10">
    <property type="entry name" value="Hotdog Thioesterase"/>
    <property type="match status" value="1"/>
</dbReference>
<protein>
    <submittedName>
        <fullName evidence="4">PaaI family thioesterase</fullName>
    </submittedName>
</protein>
<dbReference type="EMBL" id="JALQCX010000095">
    <property type="protein sequence ID" value="MCK9818538.1"/>
    <property type="molecule type" value="Genomic_DNA"/>
</dbReference>
<dbReference type="Proteomes" id="UP001155163">
    <property type="component" value="Unassembled WGS sequence"/>
</dbReference>
<evidence type="ECO:0000313" key="4">
    <source>
        <dbReference type="EMBL" id="MCK9802167.1"/>
    </source>
</evidence>
<evidence type="ECO:0000259" key="3">
    <source>
        <dbReference type="Pfam" id="PF03061"/>
    </source>
</evidence>
<dbReference type="EMBL" id="JALQCW010000111">
    <property type="protein sequence ID" value="MCK9802167.1"/>
    <property type="molecule type" value="Genomic_DNA"/>
</dbReference>
<proteinExistence type="inferred from homology"/>
<dbReference type="InterPro" id="IPR029069">
    <property type="entry name" value="HotDog_dom_sf"/>
</dbReference>
<evidence type="ECO:0000313" key="6">
    <source>
        <dbReference type="Proteomes" id="UP001155059"/>
    </source>
</evidence>
<keyword evidence="2" id="KW-0378">Hydrolase</keyword>
<dbReference type="RefSeq" id="WP_123331396.1">
    <property type="nucleotide sequence ID" value="NZ_JALQCW010000111.1"/>
</dbReference>
<reference evidence="6 7" key="2">
    <citation type="journal article" date="2023" name="Plant Pathol.">
        <title>Dismantling and reorganizing Pseudomonas marginalis sensu#lato.</title>
        <authorList>
            <person name="Sawada H."/>
            <person name="Fujikawa T."/>
            <person name="Satou M."/>
        </authorList>
    </citation>
    <scope>NUCLEOTIDE SEQUENCE [LARGE SCALE GENOMIC DNA]</scope>
    <source>
        <strain evidence="4 6">MAFF 302030</strain>
        <strain evidence="5 7">MAFF 302046</strain>
    </source>
</reference>
<evidence type="ECO:0000256" key="1">
    <source>
        <dbReference type="ARBA" id="ARBA00008324"/>
    </source>
</evidence>
<name>A0A9X1Z1Q0_9PSED</name>
<dbReference type="Pfam" id="PF03061">
    <property type="entry name" value="4HBT"/>
    <property type="match status" value="1"/>
</dbReference>
<sequence length="137" mass="14520">MSESDLPPGFQLLPRSSPLLTLIGPVYCRGSGLDLHLGLRADERHANGRGTVHGGILATLADIGMGYAMAFSSDPPVPLITASMSLDYLGAAQVGEWIEVRLEHSQRGRQLAFAGVVLTVGERVVARGKGVFAVPRE</sequence>
<comment type="caution">
    <text evidence="4">The sequence shown here is derived from an EMBL/GenBank/DDBJ whole genome shotgun (WGS) entry which is preliminary data.</text>
</comment>
<accession>A0A9X1Z1Q0</accession>
<feature type="domain" description="Thioesterase" evidence="3">
    <location>
        <begin position="50"/>
        <end position="123"/>
    </location>
</feature>